<comment type="pathway">
    <text evidence="4">Cofactor biosynthesis; tetrahydrofolylpolyglutamate biosynthesis.</text>
</comment>
<evidence type="ECO:0000256" key="8">
    <source>
        <dbReference type="ARBA" id="ARBA00013025"/>
    </source>
</evidence>
<evidence type="ECO:0000256" key="20">
    <source>
        <dbReference type="ARBA" id="ARBA00047808"/>
    </source>
</evidence>
<dbReference type="InterPro" id="IPR036565">
    <property type="entry name" value="Mur-like_cat_sf"/>
</dbReference>
<evidence type="ECO:0000256" key="23">
    <source>
        <dbReference type="PIRNR" id="PIRNR001563"/>
    </source>
</evidence>
<comment type="subunit">
    <text evidence="6">Monomer.</text>
</comment>
<comment type="cofactor">
    <cofactor evidence="1">
        <name>Mg(2+)</name>
        <dbReference type="ChEBI" id="CHEBI:18420"/>
    </cofactor>
</comment>
<dbReference type="InterPro" id="IPR013221">
    <property type="entry name" value="Mur_ligase_cen"/>
</dbReference>
<dbReference type="STRING" id="1123397.SAMN05660831_00663"/>
<dbReference type="AlphaFoldDB" id="A0A1I1P8I3"/>
<feature type="domain" description="Mur ligase central" evidence="25">
    <location>
        <begin position="52"/>
        <end position="189"/>
    </location>
</feature>
<dbReference type="EMBL" id="FOMJ01000001">
    <property type="protein sequence ID" value="SFD06127.1"/>
    <property type="molecule type" value="Genomic_DNA"/>
</dbReference>
<feature type="domain" description="Mur ligase C-terminal" evidence="24">
    <location>
        <begin position="292"/>
        <end position="412"/>
    </location>
</feature>
<evidence type="ECO:0000256" key="18">
    <source>
        <dbReference type="ARBA" id="ARBA00032510"/>
    </source>
</evidence>
<dbReference type="OrthoDB" id="9809356at2"/>
<evidence type="ECO:0000256" key="12">
    <source>
        <dbReference type="ARBA" id="ARBA00022741"/>
    </source>
</evidence>
<dbReference type="EC" id="6.3.2.12" evidence="7"/>
<evidence type="ECO:0000256" key="17">
    <source>
        <dbReference type="ARBA" id="ARBA00030592"/>
    </source>
</evidence>
<keyword evidence="11" id="KW-0479">Metal-binding</keyword>
<dbReference type="SUPFAM" id="SSF53244">
    <property type="entry name" value="MurD-like peptide ligases, peptide-binding domain"/>
    <property type="match status" value="1"/>
</dbReference>
<dbReference type="NCBIfam" id="TIGR01499">
    <property type="entry name" value="folC"/>
    <property type="match status" value="1"/>
</dbReference>
<dbReference type="GO" id="GO:0005737">
    <property type="term" value="C:cytoplasm"/>
    <property type="evidence" value="ECO:0007669"/>
    <property type="project" value="TreeGrafter"/>
</dbReference>
<evidence type="ECO:0000256" key="4">
    <source>
        <dbReference type="ARBA" id="ARBA00005150"/>
    </source>
</evidence>
<dbReference type="GO" id="GO:0008841">
    <property type="term" value="F:dihydrofolate synthase activity"/>
    <property type="evidence" value="ECO:0007669"/>
    <property type="project" value="UniProtKB-EC"/>
</dbReference>
<keyword evidence="27" id="KW-1185">Reference proteome</keyword>
<evidence type="ECO:0000256" key="5">
    <source>
        <dbReference type="ARBA" id="ARBA00008276"/>
    </source>
</evidence>
<dbReference type="GO" id="GO:0005524">
    <property type="term" value="F:ATP binding"/>
    <property type="evidence" value="ECO:0007669"/>
    <property type="project" value="UniProtKB-KW"/>
</dbReference>
<dbReference type="PIRSF" id="PIRSF001563">
    <property type="entry name" value="Folylpolyglu_synth"/>
    <property type="match status" value="1"/>
</dbReference>
<dbReference type="Gene3D" id="3.90.190.20">
    <property type="entry name" value="Mur ligase, C-terminal domain"/>
    <property type="match status" value="1"/>
</dbReference>
<protein>
    <recommendedName>
        <fullName evidence="9">Dihydrofolate synthase/folylpolyglutamate synthase</fullName>
        <ecNumber evidence="7">6.3.2.12</ecNumber>
        <ecNumber evidence="8">6.3.2.17</ecNumber>
    </recommendedName>
    <alternativeName>
        <fullName evidence="18">Folylpoly-gamma-glutamate synthetase-dihydrofolate synthetase</fullName>
    </alternativeName>
    <alternativeName>
        <fullName evidence="16">Folylpolyglutamate synthetase</fullName>
    </alternativeName>
    <alternativeName>
        <fullName evidence="17">Tetrahydrofolylpolyglutamate synthase</fullName>
    </alternativeName>
</protein>
<gene>
    <name evidence="26" type="ORF">SAMN05660831_00663</name>
</gene>
<reference evidence="26 27" key="1">
    <citation type="submission" date="2016-10" db="EMBL/GenBank/DDBJ databases">
        <authorList>
            <person name="de Groot N.N."/>
        </authorList>
    </citation>
    <scope>NUCLEOTIDE SEQUENCE [LARGE SCALE GENOMIC DNA]</scope>
    <source>
        <strain evidence="26 27">HL3</strain>
    </source>
</reference>
<evidence type="ECO:0000256" key="7">
    <source>
        <dbReference type="ARBA" id="ARBA00013023"/>
    </source>
</evidence>
<evidence type="ECO:0000313" key="27">
    <source>
        <dbReference type="Proteomes" id="UP000198611"/>
    </source>
</evidence>
<keyword evidence="12 23" id="KW-0547">Nucleotide-binding</keyword>
<dbReference type="GO" id="GO:0046654">
    <property type="term" value="P:tetrahydrofolate biosynthetic process"/>
    <property type="evidence" value="ECO:0007669"/>
    <property type="project" value="UniProtKB-UniPathway"/>
</dbReference>
<evidence type="ECO:0000256" key="3">
    <source>
        <dbReference type="ARBA" id="ARBA00004799"/>
    </source>
</evidence>
<dbReference type="GO" id="GO:0004326">
    <property type="term" value="F:tetrahydrofolylpolyglutamate synthase activity"/>
    <property type="evidence" value="ECO:0007669"/>
    <property type="project" value="UniProtKB-EC"/>
</dbReference>
<dbReference type="PANTHER" id="PTHR11136:SF0">
    <property type="entry name" value="DIHYDROFOLATE SYNTHETASE-RELATED"/>
    <property type="match status" value="1"/>
</dbReference>
<keyword evidence="13 23" id="KW-0067">ATP-binding</keyword>
<dbReference type="PANTHER" id="PTHR11136">
    <property type="entry name" value="FOLYLPOLYGLUTAMATE SYNTHASE-RELATED"/>
    <property type="match status" value="1"/>
</dbReference>
<dbReference type="EC" id="6.3.2.17" evidence="8"/>
<evidence type="ECO:0000256" key="16">
    <source>
        <dbReference type="ARBA" id="ARBA00030048"/>
    </source>
</evidence>
<evidence type="ECO:0000256" key="15">
    <source>
        <dbReference type="ARBA" id="ARBA00022909"/>
    </source>
</evidence>
<evidence type="ECO:0000256" key="22">
    <source>
        <dbReference type="ARBA" id="ARBA00049161"/>
    </source>
</evidence>
<evidence type="ECO:0000313" key="26">
    <source>
        <dbReference type="EMBL" id="SFD06127.1"/>
    </source>
</evidence>
<comment type="catalytic activity">
    <reaction evidence="21">
        <text>(6R)-5,10-methylenetetrahydrofolyl-(gamma-L-Glu)(n) + L-glutamate + ATP = (6R)-5,10-methylenetetrahydrofolyl-(gamma-L-Glu)(n+1) + ADP + phosphate + H(+)</text>
        <dbReference type="Rhea" id="RHEA:51912"/>
        <dbReference type="Rhea" id="RHEA-COMP:13257"/>
        <dbReference type="Rhea" id="RHEA-COMP:13258"/>
        <dbReference type="ChEBI" id="CHEBI:15378"/>
        <dbReference type="ChEBI" id="CHEBI:29985"/>
        <dbReference type="ChEBI" id="CHEBI:30616"/>
        <dbReference type="ChEBI" id="CHEBI:43474"/>
        <dbReference type="ChEBI" id="CHEBI:136572"/>
        <dbReference type="ChEBI" id="CHEBI:456216"/>
        <dbReference type="EC" id="6.3.2.17"/>
    </reaction>
</comment>
<dbReference type="Pfam" id="PF02875">
    <property type="entry name" value="Mur_ligase_C"/>
    <property type="match status" value="1"/>
</dbReference>
<evidence type="ECO:0000256" key="6">
    <source>
        <dbReference type="ARBA" id="ARBA00011245"/>
    </source>
</evidence>
<organism evidence="26 27">
    <name type="scientific">Thiohalospira halophila DSM 15071</name>
    <dbReference type="NCBI Taxonomy" id="1123397"/>
    <lineage>
        <taxon>Bacteria</taxon>
        <taxon>Pseudomonadati</taxon>
        <taxon>Pseudomonadota</taxon>
        <taxon>Gammaproteobacteria</taxon>
        <taxon>Thiohalospirales</taxon>
        <taxon>Thiohalospiraceae</taxon>
        <taxon>Thiohalospira</taxon>
    </lineage>
</organism>
<comment type="similarity">
    <text evidence="5 23">Belongs to the folylpolyglutamate synthase family.</text>
</comment>
<dbReference type="SUPFAM" id="SSF53623">
    <property type="entry name" value="MurD-like peptide ligases, catalytic domain"/>
    <property type="match status" value="1"/>
</dbReference>
<keyword evidence="10 23" id="KW-0436">Ligase</keyword>
<dbReference type="Proteomes" id="UP000198611">
    <property type="component" value="Unassembled WGS sequence"/>
</dbReference>
<dbReference type="InterPro" id="IPR036615">
    <property type="entry name" value="Mur_ligase_C_dom_sf"/>
</dbReference>
<evidence type="ECO:0000259" key="24">
    <source>
        <dbReference type="Pfam" id="PF02875"/>
    </source>
</evidence>
<evidence type="ECO:0000256" key="14">
    <source>
        <dbReference type="ARBA" id="ARBA00022842"/>
    </source>
</evidence>
<dbReference type="Gene3D" id="3.40.1190.10">
    <property type="entry name" value="Mur-like, catalytic domain"/>
    <property type="match status" value="1"/>
</dbReference>
<name>A0A1I1P8I3_9GAMM</name>
<dbReference type="Pfam" id="PF08245">
    <property type="entry name" value="Mur_ligase_M"/>
    <property type="match status" value="1"/>
</dbReference>
<keyword evidence="14" id="KW-0460">Magnesium</keyword>
<sequence>MPPEGDAARTVANRLQWLEGLHPRSWDLGVERVAVVAAELGVMRLPSVVVSVAGTNGKGSTVALLEACYRAGGYRTGAFSSPHIHRFNERIRFDGAEVGDDALLAAFERVDRARGEITLTYFEFTTLAALVLFGDAGPDAVFLEVGLGGRLDAVNVTEPDVAVITTIDLDHQAWLGDDREAIGAEKAGIARPGRPLVVGDPEPPASIASTAQGAEIWQRGMDFDVEAAPGGWHWIGRGGRVRRGLPPPALRGEGQLENAATALAVVEVLAPRLPLGQQAIRRGLEEVRLPARFQVLPGDVPLILDVAHNGQATSALARNLARHPCIGRTHAVVAMLADKDAAAALNPLSQQVDAWYPAALGGERGRDGESMAAAVVDAGGAVAGVYPDPAAALAAARQAAGTGDRILVFGSFQTVAAVAPAEA</sequence>
<comment type="pathway">
    <text evidence="3">Cofactor biosynthesis; tetrahydrofolate biosynthesis; 7,8-dihydrofolate from 2-amino-4-hydroxy-6-hydroxymethyl-7,8-dihydropteridine diphosphate and 4-aminobenzoate: step 2/2.</text>
</comment>
<accession>A0A1I1P8I3</accession>
<evidence type="ECO:0000256" key="19">
    <source>
        <dbReference type="ARBA" id="ARBA00047493"/>
    </source>
</evidence>
<dbReference type="GO" id="GO:0046872">
    <property type="term" value="F:metal ion binding"/>
    <property type="evidence" value="ECO:0007669"/>
    <property type="project" value="UniProtKB-KW"/>
</dbReference>
<evidence type="ECO:0000256" key="11">
    <source>
        <dbReference type="ARBA" id="ARBA00022723"/>
    </source>
</evidence>
<keyword evidence="15" id="KW-0289">Folate biosynthesis</keyword>
<evidence type="ECO:0000256" key="1">
    <source>
        <dbReference type="ARBA" id="ARBA00001946"/>
    </source>
</evidence>
<comment type="catalytic activity">
    <reaction evidence="22">
        <text>7,8-dihydropteroate + L-glutamate + ATP = 7,8-dihydrofolate + ADP + phosphate + H(+)</text>
        <dbReference type="Rhea" id="RHEA:23584"/>
        <dbReference type="ChEBI" id="CHEBI:15378"/>
        <dbReference type="ChEBI" id="CHEBI:17839"/>
        <dbReference type="ChEBI" id="CHEBI:29985"/>
        <dbReference type="ChEBI" id="CHEBI:30616"/>
        <dbReference type="ChEBI" id="CHEBI:43474"/>
        <dbReference type="ChEBI" id="CHEBI:57451"/>
        <dbReference type="ChEBI" id="CHEBI:456216"/>
        <dbReference type="EC" id="6.3.2.12"/>
    </reaction>
</comment>
<comment type="catalytic activity">
    <reaction evidence="20">
        <text>10-formyltetrahydrofolyl-(gamma-L-Glu)(n) + L-glutamate + ATP = 10-formyltetrahydrofolyl-(gamma-L-Glu)(n+1) + ADP + phosphate + H(+)</text>
        <dbReference type="Rhea" id="RHEA:51904"/>
        <dbReference type="Rhea" id="RHEA-COMP:13088"/>
        <dbReference type="Rhea" id="RHEA-COMP:14300"/>
        <dbReference type="ChEBI" id="CHEBI:15378"/>
        <dbReference type="ChEBI" id="CHEBI:29985"/>
        <dbReference type="ChEBI" id="CHEBI:30616"/>
        <dbReference type="ChEBI" id="CHEBI:43474"/>
        <dbReference type="ChEBI" id="CHEBI:134413"/>
        <dbReference type="ChEBI" id="CHEBI:456216"/>
        <dbReference type="EC" id="6.3.2.17"/>
    </reaction>
</comment>
<evidence type="ECO:0000256" key="13">
    <source>
        <dbReference type="ARBA" id="ARBA00022840"/>
    </source>
</evidence>
<dbReference type="UniPathway" id="UPA00077">
    <property type="reaction ID" value="UER00157"/>
</dbReference>
<evidence type="ECO:0000256" key="21">
    <source>
        <dbReference type="ARBA" id="ARBA00049035"/>
    </source>
</evidence>
<dbReference type="NCBIfam" id="NF008101">
    <property type="entry name" value="PRK10846.1"/>
    <property type="match status" value="1"/>
</dbReference>
<comment type="function">
    <text evidence="2">Functions in two distinct reactions of the de novo folate biosynthetic pathway. Catalyzes the addition of a glutamate residue to dihydropteroate (7,8-dihydropteroate or H2Pte) to form dihydrofolate (7,8-dihydrofolate monoglutamate or H2Pte-Glu). Also catalyzes successive additions of L-glutamate to tetrahydrofolate or 10-formyltetrahydrofolate or 5,10-methylenetetrahydrofolate, leading to folylpolyglutamate derivatives.</text>
</comment>
<evidence type="ECO:0000256" key="9">
    <source>
        <dbReference type="ARBA" id="ARBA00019357"/>
    </source>
</evidence>
<dbReference type="InterPro" id="IPR001645">
    <property type="entry name" value="Folylpolyglutamate_synth"/>
</dbReference>
<dbReference type="RefSeq" id="WP_093427295.1">
    <property type="nucleotide sequence ID" value="NZ_FOMJ01000001.1"/>
</dbReference>
<dbReference type="InterPro" id="IPR004101">
    <property type="entry name" value="Mur_ligase_C"/>
</dbReference>
<evidence type="ECO:0000256" key="10">
    <source>
        <dbReference type="ARBA" id="ARBA00022598"/>
    </source>
</evidence>
<evidence type="ECO:0000259" key="25">
    <source>
        <dbReference type="Pfam" id="PF08245"/>
    </source>
</evidence>
<comment type="catalytic activity">
    <reaction evidence="19">
        <text>(6S)-5,6,7,8-tetrahydrofolyl-(gamma-L-Glu)(n) + L-glutamate + ATP = (6S)-5,6,7,8-tetrahydrofolyl-(gamma-L-Glu)(n+1) + ADP + phosphate + H(+)</text>
        <dbReference type="Rhea" id="RHEA:10580"/>
        <dbReference type="Rhea" id="RHEA-COMP:14738"/>
        <dbReference type="Rhea" id="RHEA-COMP:14740"/>
        <dbReference type="ChEBI" id="CHEBI:15378"/>
        <dbReference type="ChEBI" id="CHEBI:29985"/>
        <dbReference type="ChEBI" id="CHEBI:30616"/>
        <dbReference type="ChEBI" id="CHEBI:43474"/>
        <dbReference type="ChEBI" id="CHEBI:141005"/>
        <dbReference type="ChEBI" id="CHEBI:456216"/>
        <dbReference type="EC" id="6.3.2.17"/>
    </reaction>
</comment>
<dbReference type="GO" id="GO:0046656">
    <property type="term" value="P:folic acid biosynthetic process"/>
    <property type="evidence" value="ECO:0007669"/>
    <property type="project" value="UniProtKB-KW"/>
</dbReference>
<proteinExistence type="inferred from homology"/>
<evidence type="ECO:0000256" key="2">
    <source>
        <dbReference type="ARBA" id="ARBA00002714"/>
    </source>
</evidence>
<dbReference type="FunFam" id="3.40.1190.10:FF:000004">
    <property type="entry name" value="Dihydrofolate synthase/folylpolyglutamate synthase"/>
    <property type="match status" value="1"/>
</dbReference>